<organism evidence="1 2">
    <name type="scientific">Streptococcus oralis ATCC 49296</name>
    <dbReference type="NCBI Taxonomy" id="888049"/>
    <lineage>
        <taxon>Bacteria</taxon>
        <taxon>Bacillati</taxon>
        <taxon>Bacillota</taxon>
        <taxon>Bacilli</taxon>
        <taxon>Lactobacillales</taxon>
        <taxon>Streptococcaceae</taxon>
        <taxon>Streptococcus</taxon>
    </lineage>
</organism>
<dbReference type="Proteomes" id="UP000004500">
    <property type="component" value="Unassembled WGS sequence"/>
</dbReference>
<proteinExistence type="predicted"/>
<gene>
    <name evidence="1" type="ORF">HMPREF8578_0715</name>
</gene>
<accession>E6KKF0</accession>
<comment type="caution">
    <text evidence="1">The sequence shown here is derived from an EMBL/GenBank/DDBJ whole genome shotgun (WGS) entry which is preliminary data.</text>
</comment>
<evidence type="ECO:0000313" key="1">
    <source>
        <dbReference type="EMBL" id="EFU63442.1"/>
    </source>
</evidence>
<evidence type="ECO:0000313" key="2">
    <source>
        <dbReference type="Proteomes" id="UP000004500"/>
    </source>
</evidence>
<dbReference type="HOGENOM" id="CLU_2865978_0_0_9"/>
<dbReference type="AlphaFoldDB" id="E6KKF0"/>
<name>E6KKF0_STROR</name>
<evidence type="ECO:0008006" key="3">
    <source>
        <dbReference type="Google" id="ProtNLM"/>
    </source>
</evidence>
<dbReference type="EMBL" id="AEPO01000010">
    <property type="protein sequence ID" value="EFU63442.1"/>
    <property type="molecule type" value="Genomic_DNA"/>
</dbReference>
<sequence>MKIDTKKVEMALMDETIPANLFEKELGISRSAVTRLRKGEREFKNFTIDTAEKIQRWIDENGSN</sequence>
<protein>
    <recommendedName>
        <fullName evidence="3">HTH cro/C1-type domain-containing protein</fullName>
    </recommendedName>
</protein>
<dbReference type="RefSeq" id="WP_000687293.1">
    <property type="nucleotide sequence ID" value="NZ_GL622183.1"/>
</dbReference>
<reference evidence="1 2" key="1">
    <citation type="submission" date="2010-11" db="EMBL/GenBank/DDBJ databases">
        <authorList>
            <person name="Muzny D."/>
            <person name="Qin X."/>
            <person name="Deng J."/>
            <person name="Jiang H."/>
            <person name="Liu Y."/>
            <person name="Qu J."/>
            <person name="Song X.-Z."/>
            <person name="Zhang L."/>
            <person name="Thornton R."/>
            <person name="Coyle M."/>
            <person name="Francisco L."/>
            <person name="Jackson L."/>
            <person name="Javaid M."/>
            <person name="Korchina V."/>
            <person name="Kovar C."/>
            <person name="Mata R."/>
            <person name="Mathew T."/>
            <person name="Ngo R."/>
            <person name="Nguyen L."/>
            <person name="Nguyen N."/>
            <person name="Okwuonu G."/>
            <person name="Ongeri F."/>
            <person name="Pham C."/>
            <person name="Simmons D."/>
            <person name="Wilczek-Boney K."/>
            <person name="Hale W."/>
            <person name="Jakkamsetti A."/>
            <person name="Pham P."/>
            <person name="Ruth R."/>
            <person name="San Lucas F."/>
            <person name="Warren J."/>
            <person name="Zhang J."/>
            <person name="Zhao Z."/>
            <person name="Zhou C."/>
            <person name="Zhu D."/>
            <person name="Lee S."/>
            <person name="Bess C."/>
            <person name="Blankenburg K."/>
            <person name="Forbes L."/>
            <person name="Fu Q."/>
            <person name="Gubbala S."/>
            <person name="Hirani K."/>
            <person name="Jayaseelan J.C."/>
            <person name="Lara F."/>
            <person name="Munidasa M."/>
            <person name="Palculict T."/>
            <person name="Patil S."/>
            <person name="Pu L.-L."/>
            <person name="Saada N."/>
            <person name="Tang L."/>
            <person name="Weissenberger G."/>
            <person name="Zhu Y."/>
            <person name="Hemphill L."/>
            <person name="Shang Y."/>
            <person name="Youmans B."/>
            <person name="Ayvaz T."/>
            <person name="Ross M."/>
            <person name="Santibanez J."/>
            <person name="Aqrawi P."/>
            <person name="Gross S."/>
            <person name="Joshi V."/>
            <person name="Fowler G."/>
            <person name="Nazareth L."/>
            <person name="Reid J."/>
            <person name="Worley K."/>
            <person name="Petrosino J."/>
            <person name="Highlander S."/>
            <person name="Gibbs R."/>
        </authorList>
    </citation>
    <scope>NUCLEOTIDE SEQUENCE [LARGE SCALE GENOMIC DNA]</scope>
    <source>
        <strain evidence="1 2">ATCC 49296</strain>
    </source>
</reference>